<comment type="caution">
    <text evidence="1">The sequence shown here is derived from an EMBL/GenBank/DDBJ whole genome shotgun (WGS) entry which is preliminary data.</text>
</comment>
<dbReference type="AlphaFoldDB" id="A0A3M7QH85"/>
<dbReference type="EMBL" id="REGN01006111">
    <property type="protein sequence ID" value="RNA10817.1"/>
    <property type="molecule type" value="Genomic_DNA"/>
</dbReference>
<protein>
    <submittedName>
        <fullName evidence="1">Uncharacterized protein</fullName>
    </submittedName>
</protein>
<proteinExistence type="predicted"/>
<gene>
    <name evidence="1" type="ORF">BpHYR1_043168</name>
</gene>
<evidence type="ECO:0000313" key="2">
    <source>
        <dbReference type="Proteomes" id="UP000276133"/>
    </source>
</evidence>
<sequence>MTNSMQLPLCQVGAVAQKANKDAIHFNSSILNPITLWLSIVNQLPIPNQLITRGAWNDVSRGRGSTTLPPNRTSANYKNLLFQAFSIIPKNNTK</sequence>
<keyword evidence="2" id="KW-1185">Reference proteome</keyword>
<evidence type="ECO:0000313" key="1">
    <source>
        <dbReference type="EMBL" id="RNA10817.1"/>
    </source>
</evidence>
<name>A0A3M7QH85_BRAPC</name>
<dbReference type="Proteomes" id="UP000276133">
    <property type="component" value="Unassembled WGS sequence"/>
</dbReference>
<accession>A0A3M7QH85</accession>
<reference evidence="1 2" key="1">
    <citation type="journal article" date="2018" name="Sci. Rep.">
        <title>Genomic signatures of local adaptation to the degree of environmental predictability in rotifers.</title>
        <authorList>
            <person name="Franch-Gras L."/>
            <person name="Hahn C."/>
            <person name="Garcia-Roger E.M."/>
            <person name="Carmona M.J."/>
            <person name="Serra M."/>
            <person name="Gomez A."/>
        </authorList>
    </citation>
    <scope>NUCLEOTIDE SEQUENCE [LARGE SCALE GENOMIC DNA]</scope>
    <source>
        <strain evidence="1">HYR1</strain>
    </source>
</reference>
<organism evidence="1 2">
    <name type="scientific">Brachionus plicatilis</name>
    <name type="common">Marine rotifer</name>
    <name type="synonym">Brachionus muelleri</name>
    <dbReference type="NCBI Taxonomy" id="10195"/>
    <lineage>
        <taxon>Eukaryota</taxon>
        <taxon>Metazoa</taxon>
        <taxon>Spiralia</taxon>
        <taxon>Gnathifera</taxon>
        <taxon>Rotifera</taxon>
        <taxon>Eurotatoria</taxon>
        <taxon>Monogononta</taxon>
        <taxon>Pseudotrocha</taxon>
        <taxon>Ploima</taxon>
        <taxon>Brachionidae</taxon>
        <taxon>Brachionus</taxon>
    </lineage>
</organism>